<dbReference type="PANTHER" id="PTHR33119:SF1">
    <property type="entry name" value="FE2OG DIOXYGENASE DOMAIN-CONTAINING PROTEIN"/>
    <property type="match status" value="1"/>
</dbReference>
<protein>
    <recommendedName>
        <fullName evidence="5">Duf1665 domain containing protein</fullName>
    </recommendedName>
</protein>
<sequence length="582" mass="67125">MSESKLQVPGVGLPLTYESKDAFPHGLLSYCPQVMTLREINMIRAMNMTTDKPDWTTKIHDATITEKWRSEIKSQLDFTDNMFDWCLEELKYKSQQAQKEGFVVAIDGDVCKSDTLISEETRLEIVEAVKVLEDIPESQKDWHPGSDDLVLDLVHPSLFPLIYGKSRVVEDKPISLGSCLESIGTGTVLAAVGDATNLSKNKGSITVPHAWSRNFQWLPADISLNGSDGEKTVRFESYINNLHPRHTELYRVVEKVILKSIPMWNQTLLAASAMDKTEIRLPWEIDYDFDEEAIPDDLYSEDDDEDTQWDKAEEWKQVMRQENVIQPEAPPYVPWVDRTKDFEGEKELDIWKQYKDKGLQVIVKLASIRLTPEKPKYSGGSWHYEGQLNDHIVATSIYYYSNENITSSSLKFRQEVNTEDAIEWSYMQNEHEFMRPLFGIGNEQAAIQKVGEVDTKQGRLVTFPNTLQHQVQPFKLEDPTKPGHRKILVVFLVDPHTRVVSTANVPPQRKDWWEELLNEDSGKRLNRLPQELRDMIVDSVDEFPIDMEAAKKIRVELMEERKTYVENQNVELENNTFSLCEH</sequence>
<dbReference type="Pfam" id="PF21666">
    <property type="entry name" value="DUF4246_N"/>
    <property type="match status" value="1"/>
</dbReference>
<accession>A0AAV9VQC1</accession>
<dbReference type="Proteomes" id="UP001370758">
    <property type="component" value="Unassembled WGS sequence"/>
</dbReference>
<name>A0AAV9VQC1_9PEZI</name>
<comment type="caution">
    <text evidence="3">The sequence shown here is derived from an EMBL/GenBank/DDBJ whole genome shotgun (WGS) entry which is preliminary data.</text>
</comment>
<organism evidence="3 4">
    <name type="scientific">Arthrobotrys musiformis</name>
    <dbReference type="NCBI Taxonomy" id="47236"/>
    <lineage>
        <taxon>Eukaryota</taxon>
        <taxon>Fungi</taxon>
        <taxon>Dikarya</taxon>
        <taxon>Ascomycota</taxon>
        <taxon>Pezizomycotina</taxon>
        <taxon>Orbiliomycetes</taxon>
        <taxon>Orbiliales</taxon>
        <taxon>Orbiliaceae</taxon>
        <taxon>Arthrobotrys</taxon>
    </lineage>
</organism>
<dbReference type="Pfam" id="PF14033">
    <property type="entry name" value="DUF4246"/>
    <property type="match status" value="1"/>
</dbReference>
<dbReference type="InterPro" id="IPR049192">
    <property type="entry name" value="DUF4246_C"/>
</dbReference>
<evidence type="ECO:0000313" key="4">
    <source>
        <dbReference type="Proteomes" id="UP001370758"/>
    </source>
</evidence>
<evidence type="ECO:0008006" key="5">
    <source>
        <dbReference type="Google" id="ProtNLM"/>
    </source>
</evidence>
<proteinExistence type="predicted"/>
<keyword evidence="4" id="KW-1185">Reference proteome</keyword>
<dbReference type="EMBL" id="JAVHJL010000013">
    <property type="protein sequence ID" value="KAK6495017.1"/>
    <property type="molecule type" value="Genomic_DNA"/>
</dbReference>
<feature type="domain" description="DUF4246" evidence="1">
    <location>
        <begin position="80"/>
        <end position="515"/>
    </location>
</feature>
<reference evidence="3 4" key="1">
    <citation type="submission" date="2023-08" db="EMBL/GenBank/DDBJ databases">
        <authorList>
            <person name="Palmer J.M."/>
        </authorList>
    </citation>
    <scope>NUCLEOTIDE SEQUENCE [LARGE SCALE GENOMIC DNA]</scope>
    <source>
        <strain evidence="3 4">TWF481</strain>
    </source>
</reference>
<dbReference type="InterPro" id="IPR049207">
    <property type="entry name" value="DUF4246_N"/>
</dbReference>
<dbReference type="AlphaFoldDB" id="A0AAV9VQC1"/>
<evidence type="ECO:0000313" key="3">
    <source>
        <dbReference type="EMBL" id="KAK6495017.1"/>
    </source>
</evidence>
<dbReference type="PANTHER" id="PTHR33119">
    <property type="entry name" value="IFI3P"/>
    <property type="match status" value="1"/>
</dbReference>
<dbReference type="InterPro" id="IPR025340">
    <property type="entry name" value="DUF4246"/>
</dbReference>
<evidence type="ECO:0000259" key="1">
    <source>
        <dbReference type="Pfam" id="PF14033"/>
    </source>
</evidence>
<feature type="domain" description="DUF4246" evidence="2">
    <location>
        <begin position="8"/>
        <end position="71"/>
    </location>
</feature>
<evidence type="ECO:0000259" key="2">
    <source>
        <dbReference type="Pfam" id="PF21666"/>
    </source>
</evidence>
<gene>
    <name evidence="3" type="ORF">TWF481_003045</name>
</gene>